<sequence length="157" mass="17612">MNNEVRVNLNEINIKKKKYVSRQLPLIRDNYLFNFTLLSFPGVACVKREQSATSFPTQFLSQILLLCYPKRSSCNGNSVKSTATKDTKIESSYCGKRICNSAASVRGMQLTQQIVKDKNPVTGSLCPFAPSVTNTLPTRTIIRDTVEKWTPPKSPIH</sequence>
<organism evidence="1 2">
    <name type="scientific">Molorchus minor</name>
    <dbReference type="NCBI Taxonomy" id="1323400"/>
    <lineage>
        <taxon>Eukaryota</taxon>
        <taxon>Metazoa</taxon>
        <taxon>Ecdysozoa</taxon>
        <taxon>Arthropoda</taxon>
        <taxon>Hexapoda</taxon>
        <taxon>Insecta</taxon>
        <taxon>Pterygota</taxon>
        <taxon>Neoptera</taxon>
        <taxon>Endopterygota</taxon>
        <taxon>Coleoptera</taxon>
        <taxon>Polyphaga</taxon>
        <taxon>Cucujiformia</taxon>
        <taxon>Chrysomeloidea</taxon>
        <taxon>Cerambycidae</taxon>
        <taxon>Lamiinae</taxon>
        <taxon>Monochamini</taxon>
        <taxon>Molorchus</taxon>
    </lineage>
</organism>
<reference evidence="1" key="1">
    <citation type="journal article" date="2023" name="Insect Mol. Biol.">
        <title>Genome sequencing provides insights into the evolution of gene families encoding plant cell wall-degrading enzymes in longhorned beetles.</title>
        <authorList>
            <person name="Shin N.R."/>
            <person name="Okamura Y."/>
            <person name="Kirsch R."/>
            <person name="Pauchet Y."/>
        </authorList>
    </citation>
    <scope>NUCLEOTIDE SEQUENCE</scope>
    <source>
        <strain evidence="1">MMC_N1</strain>
    </source>
</reference>
<proteinExistence type="predicted"/>
<gene>
    <name evidence="1" type="ORF">NQ317_000142</name>
</gene>
<keyword evidence="2" id="KW-1185">Reference proteome</keyword>
<evidence type="ECO:0000313" key="1">
    <source>
        <dbReference type="EMBL" id="KAJ8976710.1"/>
    </source>
</evidence>
<dbReference type="EMBL" id="JAPWTJ010000637">
    <property type="protein sequence ID" value="KAJ8976710.1"/>
    <property type="molecule type" value="Genomic_DNA"/>
</dbReference>
<evidence type="ECO:0000313" key="2">
    <source>
        <dbReference type="Proteomes" id="UP001162164"/>
    </source>
</evidence>
<dbReference type="Proteomes" id="UP001162164">
    <property type="component" value="Unassembled WGS sequence"/>
</dbReference>
<name>A0ABQ9JFB7_9CUCU</name>
<protein>
    <submittedName>
        <fullName evidence="1">Uncharacterized protein</fullName>
    </submittedName>
</protein>
<accession>A0ABQ9JFB7</accession>
<comment type="caution">
    <text evidence="1">The sequence shown here is derived from an EMBL/GenBank/DDBJ whole genome shotgun (WGS) entry which is preliminary data.</text>
</comment>